<sequence length="223" mass="24895">MTILPAFFKKKSATLASSSLLLLTLTATGCQSVSESSEAIVSQPTSSSSMPSNADISQQTLKQQSLRIQHALANGDYASITNDIHPTRGVRFSMYAYVRPESDKVFSRGQYAQYLQQSNIRFTWGEKDGTGDLLITPLPDYLSNWVAASAFDQNAEISINSSKAMGNSINNLNKIYQNSEFVEFYSNGSEKYSGMDWRAMRLVFEEYQGKRYLVAVINDQWTV</sequence>
<evidence type="ECO:0000313" key="2">
    <source>
        <dbReference type="EMBL" id="GHD28625.1"/>
    </source>
</evidence>
<dbReference type="Proteomes" id="UP000610203">
    <property type="component" value="Unassembled WGS sequence"/>
</dbReference>
<accession>A0ABQ3GNH4</accession>
<evidence type="ECO:0000256" key="1">
    <source>
        <dbReference type="SAM" id="SignalP"/>
    </source>
</evidence>
<comment type="caution">
    <text evidence="2">The sequence shown here is derived from an EMBL/GenBank/DDBJ whole genome shotgun (WGS) entry which is preliminary data.</text>
</comment>
<name>A0ABQ3GNH4_9GAMM</name>
<reference evidence="3" key="1">
    <citation type="journal article" date="2019" name="Int. J. Syst. Evol. Microbiol.">
        <title>The Global Catalogue of Microorganisms (GCM) 10K type strain sequencing project: providing services to taxonomists for standard genome sequencing and annotation.</title>
        <authorList>
            <consortium name="The Broad Institute Genomics Platform"/>
            <consortium name="The Broad Institute Genome Sequencing Center for Infectious Disease"/>
            <person name="Wu L."/>
            <person name="Ma J."/>
        </authorList>
    </citation>
    <scope>NUCLEOTIDE SEQUENCE [LARGE SCALE GENOMIC DNA]</scope>
    <source>
        <strain evidence="3">KCTC 42280</strain>
    </source>
</reference>
<dbReference type="EMBL" id="BMZR01000001">
    <property type="protein sequence ID" value="GHD28625.1"/>
    <property type="molecule type" value="Genomic_DNA"/>
</dbReference>
<feature type="chain" id="PRO_5046303830" description="Lipoprotein" evidence="1">
    <location>
        <begin position="30"/>
        <end position="223"/>
    </location>
</feature>
<keyword evidence="1" id="KW-0732">Signal</keyword>
<evidence type="ECO:0000313" key="3">
    <source>
        <dbReference type="Proteomes" id="UP000610203"/>
    </source>
</evidence>
<proteinExistence type="predicted"/>
<evidence type="ECO:0008006" key="4">
    <source>
        <dbReference type="Google" id="ProtNLM"/>
    </source>
</evidence>
<protein>
    <recommendedName>
        <fullName evidence="4">Lipoprotein</fullName>
    </recommendedName>
</protein>
<organism evidence="2 3">
    <name type="scientific">Psychrobacter glaciei</name>
    <dbReference type="NCBI Taxonomy" id="619771"/>
    <lineage>
        <taxon>Bacteria</taxon>
        <taxon>Pseudomonadati</taxon>
        <taxon>Pseudomonadota</taxon>
        <taxon>Gammaproteobacteria</taxon>
        <taxon>Moraxellales</taxon>
        <taxon>Moraxellaceae</taxon>
        <taxon>Psychrobacter</taxon>
    </lineage>
</organism>
<dbReference type="RefSeq" id="WP_189581993.1">
    <property type="nucleotide sequence ID" value="NZ_BMZR01000001.1"/>
</dbReference>
<feature type="signal peptide" evidence="1">
    <location>
        <begin position="1"/>
        <end position="29"/>
    </location>
</feature>
<gene>
    <name evidence="2" type="ORF">GCM10016272_08100</name>
</gene>
<keyword evidence="3" id="KW-1185">Reference proteome</keyword>